<evidence type="ECO:0000313" key="3">
    <source>
        <dbReference type="Proteomes" id="UP001524478"/>
    </source>
</evidence>
<proteinExistence type="predicted"/>
<organism evidence="2 3">
    <name type="scientific">Tissierella carlieri</name>
    <dbReference type="NCBI Taxonomy" id="689904"/>
    <lineage>
        <taxon>Bacteria</taxon>
        <taxon>Bacillati</taxon>
        <taxon>Bacillota</taxon>
        <taxon>Tissierellia</taxon>
        <taxon>Tissierellales</taxon>
        <taxon>Tissierellaceae</taxon>
        <taxon>Tissierella</taxon>
    </lineage>
</organism>
<reference evidence="2 3" key="1">
    <citation type="submission" date="2022-06" db="EMBL/GenBank/DDBJ databases">
        <title>Isolation of gut microbiota from human fecal samples.</title>
        <authorList>
            <person name="Pamer E.G."/>
            <person name="Barat B."/>
            <person name="Waligurski E."/>
            <person name="Medina S."/>
            <person name="Paddock L."/>
            <person name="Mostad J."/>
        </authorList>
    </citation>
    <scope>NUCLEOTIDE SEQUENCE [LARGE SCALE GENOMIC DNA]</scope>
    <source>
        <strain evidence="2 3">DFI.7.95</strain>
    </source>
</reference>
<dbReference type="Proteomes" id="UP001524478">
    <property type="component" value="Unassembled WGS sequence"/>
</dbReference>
<keyword evidence="1" id="KW-1133">Transmembrane helix</keyword>
<name>A0ABT1SF90_9FIRM</name>
<evidence type="ECO:0000313" key="2">
    <source>
        <dbReference type="EMBL" id="MCQ4925135.1"/>
    </source>
</evidence>
<keyword evidence="1" id="KW-0812">Transmembrane</keyword>
<keyword evidence="1" id="KW-0472">Membrane</keyword>
<gene>
    <name evidence="2" type="ORF">NE686_18680</name>
</gene>
<feature type="transmembrane region" description="Helical" evidence="1">
    <location>
        <begin position="6"/>
        <end position="22"/>
    </location>
</feature>
<comment type="caution">
    <text evidence="2">The sequence shown here is derived from an EMBL/GenBank/DDBJ whole genome shotgun (WGS) entry which is preliminary data.</text>
</comment>
<evidence type="ECO:0000256" key="1">
    <source>
        <dbReference type="SAM" id="Phobius"/>
    </source>
</evidence>
<dbReference type="EMBL" id="JANGAC010000018">
    <property type="protein sequence ID" value="MCQ4925135.1"/>
    <property type="molecule type" value="Genomic_DNA"/>
</dbReference>
<dbReference type="RefSeq" id="WP_216558423.1">
    <property type="nucleotide sequence ID" value="NZ_JAHLOH010000030.1"/>
</dbReference>
<feature type="transmembrane region" description="Helical" evidence="1">
    <location>
        <begin position="34"/>
        <end position="52"/>
    </location>
</feature>
<keyword evidence="3" id="KW-1185">Reference proteome</keyword>
<sequence length="74" mass="8476">MKNNQMNGYIIWGLLINSILLGSKQFIKMPEGIYCFGMGVGIALVLFGIYSMNHDTTKIKNFKRNLIKKFMKSI</sequence>
<protein>
    <submittedName>
        <fullName evidence="2">Uncharacterized protein</fullName>
    </submittedName>
</protein>
<accession>A0ABT1SF90</accession>